<name>A0AC35UB28_9BILA</name>
<dbReference type="WBParaSite" id="RSKR_0000909600.1">
    <property type="protein sequence ID" value="RSKR_0000909600.1"/>
    <property type="gene ID" value="RSKR_0000909600"/>
</dbReference>
<dbReference type="Proteomes" id="UP000095286">
    <property type="component" value="Unplaced"/>
</dbReference>
<organism evidence="1 2">
    <name type="scientific">Rhabditophanes sp. KR3021</name>
    <dbReference type="NCBI Taxonomy" id="114890"/>
    <lineage>
        <taxon>Eukaryota</taxon>
        <taxon>Metazoa</taxon>
        <taxon>Ecdysozoa</taxon>
        <taxon>Nematoda</taxon>
        <taxon>Chromadorea</taxon>
        <taxon>Rhabditida</taxon>
        <taxon>Tylenchina</taxon>
        <taxon>Panagrolaimomorpha</taxon>
        <taxon>Strongyloidoidea</taxon>
        <taxon>Alloionematidae</taxon>
        <taxon>Rhabditophanes</taxon>
    </lineage>
</organism>
<reference evidence="2" key="1">
    <citation type="submission" date="2016-11" db="UniProtKB">
        <authorList>
            <consortium name="WormBaseParasite"/>
        </authorList>
    </citation>
    <scope>IDENTIFICATION</scope>
    <source>
        <strain evidence="2">KR3021</strain>
    </source>
</reference>
<protein>
    <submittedName>
        <fullName evidence="2">ZZ-type domain-containing protein</fullName>
    </submittedName>
</protein>
<evidence type="ECO:0000313" key="1">
    <source>
        <dbReference type="Proteomes" id="UP000095286"/>
    </source>
</evidence>
<proteinExistence type="predicted"/>
<accession>A0AC35UB28</accession>
<sequence length="995" mass="110782">MGRLIVKLTHNAKVKLFSSDENVMYDELKAVYDSLMPKHLRIGNQRLFFIHENCTIQIDEDEDFWNYLLLQDAKEKFDKTASFKVIISVQSFDGTEFDNTVNDTEHPDIICDCCDKMIFGIRYKCFRCSDYDLCSVCINKKIHDKSHLFLRIVDPITPEQRSDLWNRQEATSSIQEMLKNFTNHQNTNFEFHDCGDSNHDLISDLMNGSGTSSTATAEPINQVINSPNYFKNLYSKQVEDAAAVVAKLIETEKATNQTSKIDLESDSSSVLTAISKNSELITQASKKIADCSLKMFDVLYNAGNVAGYEADTNTADTITPSKSDKTAQRNNSDLSLKNGYNLDSVNCDSINFQTALNGPEDKQENASVSKSLNIPCQNDEDSIISFALSQDGCSKNDESCSTASRGSMNKSNLSGISSSLNVTDEMNESNIKDEAKESIAKDLSFNKSGDQQEDSICLSDATSYVFSDFTQLSTSLEQGHNNSVTKNIESEINEVFGNGQSNALSNTTHDTDDDFEKISHVRHNETINNQSMISNESFKSVNSNFDEISQLDKKEPSVTNSSTIVSHNNEHEALIRSGFELCDQLNSPRPSSVSTRRTAPNIVDRRPNYMPNGSNVSSNWISNTDEKYYEQVNNFAHNGSINDRDLEEYILDSRIEELEPDDSVSGITPRPNALLKDDPILNGLINCCGSPVQDTRTSSPLSSIESFVVIDDDKTFCSTTVNEVILGNLVESNKLTESLHSSITNNFESNTERGITALGIVDNVGSKDKSVVTALSGEKNAEVVILGDSFNSQKELDNLPQELVNVQQPTKIAVSEEKIEESKSVVSNTSQNIIEKNINQIEHAEINLPSTSRIGTELQVPQLVRSSEIKFSQVPQPTLHSSSDDEHAKNIFKLLNPNFQEPIVETKEVVTKCCKREPAHKLAPDYAKILERKAALKHDPHYMFLHPNQLIASCVEKIEGMAFDNCNGWITRIAIEEKGDFNVIFEKVLSKTHGN</sequence>
<evidence type="ECO:0000313" key="2">
    <source>
        <dbReference type="WBParaSite" id="RSKR_0000909600.1"/>
    </source>
</evidence>